<dbReference type="PANTHER" id="PTHR35895:SF1">
    <property type="entry name" value="LIPID-BINDING SERUM GLYCOPROTEIN C-TERMINAL DOMAIN-CONTAINING PROTEIN"/>
    <property type="match status" value="1"/>
</dbReference>
<organism evidence="2 3">
    <name type="scientific">Ramalina farinacea</name>
    <dbReference type="NCBI Taxonomy" id="258253"/>
    <lineage>
        <taxon>Eukaryota</taxon>
        <taxon>Fungi</taxon>
        <taxon>Dikarya</taxon>
        <taxon>Ascomycota</taxon>
        <taxon>Pezizomycotina</taxon>
        <taxon>Lecanoromycetes</taxon>
        <taxon>OSLEUM clade</taxon>
        <taxon>Lecanoromycetidae</taxon>
        <taxon>Lecanorales</taxon>
        <taxon>Lecanorineae</taxon>
        <taxon>Ramalinaceae</taxon>
        <taxon>Ramalina</taxon>
    </lineage>
</organism>
<reference evidence="2" key="1">
    <citation type="journal article" date="2023" name="Genome Biol. Evol.">
        <title>First Whole Genome Sequence and Flow Cytometry Genome Size Data for the Lichen-Forming Fungus Ramalina farinacea (Ascomycota).</title>
        <authorList>
            <person name="Llewellyn T."/>
            <person name="Mian S."/>
            <person name="Hill R."/>
            <person name="Leitch I.J."/>
            <person name="Gaya E."/>
        </authorList>
    </citation>
    <scope>NUCLEOTIDE SEQUENCE</scope>
    <source>
        <strain evidence="2">LIQ254RAFAR</strain>
    </source>
</reference>
<accession>A0AA43QQ14</accession>
<evidence type="ECO:0000256" key="1">
    <source>
        <dbReference type="SAM" id="Phobius"/>
    </source>
</evidence>
<dbReference type="AlphaFoldDB" id="A0AA43QQ14"/>
<gene>
    <name evidence="2" type="ORF">OHK93_008273</name>
</gene>
<comment type="caution">
    <text evidence="2">The sequence shown here is derived from an EMBL/GenBank/DDBJ whole genome shotgun (WGS) entry which is preliminary data.</text>
</comment>
<protein>
    <submittedName>
        <fullName evidence="2">Uncharacterized protein</fullName>
    </submittedName>
</protein>
<feature type="transmembrane region" description="Helical" evidence="1">
    <location>
        <begin position="20"/>
        <end position="41"/>
    </location>
</feature>
<dbReference type="PANTHER" id="PTHR35895">
    <property type="entry name" value="CHROMOSOME 16, WHOLE GENOME SHOTGUN SEQUENCE"/>
    <property type="match status" value="1"/>
</dbReference>
<dbReference type="InterPro" id="IPR022185">
    <property type="entry name" value="DUF3712"/>
</dbReference>
<evidence type="ECO:0000313" key="3">
    <source>
        <dbReference type="Proteomes" id="UP001161017"/>
    </source>
</evidence>
<dbReference type="Proteomes" id="UP001161017">
    <property type="component" value="Unassembled WGS sequence"/>
</dbReference>
<dbReference type="EMBL" id="JAPUFD010000008">
    <property type="protein sequence ID" value="MDI1488996.1"/>
    <property type="molecule type" value="Genomic_DNA"/>
</dbReference>
<proteinExistence type="predicted"/>
<keyword evidence="1" id="KW-0812">Transmembrane</keyword>
<keyword evidence="1" id="KW-1133">Transmembrane helix</keyword>
<evidence type="ECO:0000313" key="2">
    <source>
        <dbReference type="EMBL" id="MDI1488996.1"/>
    </source>
</evidence>
<keyword evidence="3" id="KW-1185">Reference proteome</keyword>
<dbReference type="InterPro" id="IPR046368">
    <property type="entry name" value="Tag1"/>
</dbReference>
<sequence>MKQSSFGSKLKAHYKRFWWLHLIIFIAVTLILVLCLIYAAYPHIAQDNMNKSTLTVTALALSNPTPKSFHLFQNSTIGNPSSYHPQLDAFNASLSLHGGNPYGIVTLPHVHATKEAYTVVDQDVAITDLEAFTAYSAAVLGSDQVKLDVKGRTALHEMRFPTTHVDYHKTTTMAGLDKLSGFNVTSFSIKLTPDADGTNMVGNVSIPNPSVMTISMGNLTFNNLLPGTPPTPLGISHIDNLVLAPGPNVVPMRSTVNQSLVLQAIGSTYKDGMLPVIITGNSSMYNGEHLPYFEKPLQALVQNVTLDVGTALHALGLGSKELAQLVGDIGSDIGSIIGSILKI</sequence>
<keyword evidence="1" id="KW-0472">Membrane</keyword>
<dbReference type="GO" id="GO:0000329">
    <property type="term" value="C:fungal-type vacuole membrane"/>
    <property type="evidence" value="ECO:0007669"/>
    <property type="project" value="InterPro"/>
</dbReference>
<dbReference type="Pfam" id="PF12505">
    <property type="entry name" value="DUF3712"/>
    <property type="match status" value="1"/>
</dbReference>
<name>A0AA43QQ14_9LECA</name>